<sequence length="53" mass="6474">MTGILRCYNFFFFFDYFFFLLIFLFFLIICLFFCLLGLDRANADVIKISIFFI</sequence>
<keyword evidence="1" id="KW-0472">Membrane</keyword>
<evidence type="ECO:0000256" key="1">
    <source>
        <dbReference type="SAM" id="Phobius"/>
    </source>
</evidence>
<organism evidence="2 3">
    <name type="scientific">Rhizophagus irregularis</name>
    <dbReference type="NCBI Taxonomy" id="588596"/>
    <lineage>
        <taxon>Eukaryota</taxon>
        <taxon>Fungi</taxon>
        <taxon>Fungi incertae sedis</taxon>
        <taxon>Mucoromycota</taxon>
        <taxon>Glomeromycotina</taxon>
        <taxon>Glomeromycetes</taxon>
        <taxon>Glomerales</taxon>
        <taxon>Glomeraceae</taxon>
        <taxon>Rhizophagus</taxon>
    </lineage>
</organism>
<keyword evidence="1" id="KW-1133">Transmembrane helix</keyword>
<protein>
    <submittedName>
        <fullName evidence="2">Uncharacterized protein</fullName>
    </submittedName>
</protein>
<feature type="transmembrane region" description="Helical" evidence="1">
    <location>
        <begin position="16"/>
        <end position="38"/>
    </location>
</feature>
<comment type="caution">
    <text evidence="2">The sequence shown here is derived from an EMBL/GenBank/DDBJ whole genome shotgun (WGS) entry which is preliminary data.</text>
</comment>
<proteinExistence type="predicted"/>
<evidence type="ECO:0000313" key="2">
    <source>
        <dbReference type="EMBL" id="PKK76856.1"/>
    </source>
</evidence>
<dbReference type="EMBL" id="LLXL01000160">
    <property type="protein sequence ID" value="PKK76856.1"/>
    <property type="molecule type" value="Genomic_DNA"/>
</dbReference>
<reference evidence="2 3" key="2">
    <citation type="submission" date="2017-10" db="EMBL/GenBank/DDBJ databases">
        <title>Extensive intraspecific genome diversity in a model arbuscular mycorrhizal fungus.</title>
        <authorList>
            <person name="Chen E.C.H."/>
            <person name="Morin E."/>
            <person name="Baudet D."/>
            <person name="Noel J."/>
            <person name="Ndikumana S."/>
            <person name="Charron P."/>
            <person name="St-Onge C."/>
            <person name="Giorgi J."/>
            <person name="Grigoriev I.V."/>
            <person name="Roux C."/>
            <person name="Martin F.M."/>
            <person name="Corradi N."/>
        </authorList>
    </citation>
    <scope>NUCLEOTIDE SEQUENCE [LARGE SCALE GENOMIC DNA]</scope>
    <source>
        <strain evidence="2 3">C2</strain>
    </source>
</reference>
<dbReference type="Proteomes" id="UP000233469">
    <property type="component" value="Unassembled WGS sequence"/>
</dbReference>
<dbReference type="AlphaFoldDB" id="A0A2N1NSJ2"/>
<gene>
    <name evidence="2" type="ORF">RhiirC2_133294</name>
</gene>
<keyword evidence="1" id="KW-0812">Transmembrane</keyword>
<evidence type="ECO:0000313" key="3">
    <source>
        <dbReference type="Proteomes" id="UP000233469"/>
    </source>
</evidence>
<name>A0A2N1NSJ2_9GLOM</name>
<accession>A0A2N1NSJ2</accession>
<reference evidence="2 3" key="1">
    <citation type="submission" date="2016-04" db="EMBL/GenBank/DDBJ databases">
        <title>Genome analyses suggest a sexual origin of heterokaryosis in a supposedly ancient asexual fungus.</title>
        <authorList>
            <person name="Ropars J."/>
            <person name="Sedzielewska K."/>
            <person name="Noel J."/>
            <person name="Charron P."/>
            <person name="Farinelli L."/>
            <person name="Marton T."/>
            <person name="Kruger M."/>
            <person name="Pelin A."/>
            <person name="Brachmann A."/>
            <person name="Corradi N."/>
        </authorList>
    </citation>
    <scope>NUCLEOTIDE SEQUENCE [LARGE SCALE GENOMIC DNA]</scope>
    <source>
        <strain evidence="2 3">C2</strain>
    </source>
</reference>